<keyword evidence="5" id="KW-0804">Transcription</keyword>
<evidence type="ECO:0000256" key="3">
    <source>
        <dbReference type="ARBA" id="ARBA00023242"/>
    </source>
</evidence>
<dbReference type="PANTHER" id="PTHR31602">
    <property type="entry name" value="GROWTH-REGULATING FACTOR 5"/>
    <property type="match status" value="1"/>
</dbReference>
<dbReference type="PROSITE" id="PS51667">
    <property type="entry name" value="WRC"/>
    <property type="match status" value="1"/>
</dbReference>
<organism evidence="9 10">
    <name type="scientific">Microthlaspi erraticum</name>
    <dbReference type="NCBI Taxonomy" id="1685480"/>
    <lineage>
        <taxon>Eukaryota</taxon>
        <taxon>Viridiplantae</taxon>
        <taxon>Streptophyta</taxon>
        <taxon>Embryophyta</taxon>
        <taxon>Tracheophyta</taxon>
        <taxon>Spermatophyta</taxon>
        <taxon>Magnoliopsida</taxon>
        <taxon>eudicotyledons</taxon>
        <taxon>Gunneridae</taxon>
        <taxon>Pentapetalae</taxon>
        <taxon>rosids</taxon>
        <taxon>malvids</taxon>
        <taxon>Brassicales</taxon>
        <taxon>Brassicaceae</taxon>
        <taxon>Coluteocarpeae</taxon>
        <taxon>Microthlaspi</taxon>
    </lineage>
</organism>
<dbReference type="InterPro" id="IPR014977">
    <property type="entry name" value="WRC_dom"/>
</dbReference>
<feature type="region of interest" description="Disordered" evidence="6">
    <location>
        <begin position="330"/>
        <end position="372"/>
    </location>
</feature>
<dbReference type="SMART" id="SM00951">
    <property type="entry name" value="QLQ"/>
    <property type="match status" value="1"/>
</dbReference>
<dbReference type="GO" id="GO:0006351">
    <property type="term" value="P:DNA-templated transcription"/>
    <property type="evidence" value="ECO:0007669"/>
    <property type="project" value="UniProtKB-UniRule"/>
</dbReference>
<dbReference type="GO" id="GO:0005634">
    <property type="term" value="C:nucleus"/>
    <property type="evidence" value="ECO:0007669"/>
    <property type="project" value="UniProtKB-SubCell"/>
</dbReference>
<feature type="compositionally biased region" description="Basic residues" evidence="6">
    <location>
        <begin position="143"/>
        <end position="152"/>
    </location>
</feature>
<evidence type="ECO:0000256" key="4">
    <source>
        <dbReference type="PROSITE-ProRule" id="PRU01002"/>
    </source>
</evidence>
<dbReference type="Pfam" id="PF08880">
    <property type="entry name" value="QLQ"/>
    <property type="match status" value="1"/>
</dbReference>
<protein>
    <recommendedName>
        <fullName evidence="5">Growth-regulating factor</fullName>
    </recommendedName>
</protein>
<dbReference type="InterPro" id="IPR014978">
    <property type="entry name" value="Gln-Leu-Gln_QLQ"/>
</dbReference>
<feature type="domain" description="WRC" evidence="8">
    <location>
        <begin position="112"/>
        <end position="156"/>
    </location>
</feature>
<dbReference type="GO" id="GO:0099402">
    <property type="term" value="P:plant organ development"/>
    <property type="evidence" value="ECO:0007669"/>
    <property type="project" value="UniProtKB-ARBA"/>
</dbReference>
<evidence type="ECO:0000313" key="9">
    <source>
        <dbReference type="EMBL" id="CAA7032697.1"/>
    </source>
</evidence>
<gene>
    <name evidence="9" type="ORF">MERR_LOCUS19932</name>
</gene>
<sequence>MDFLKVSDKTATPCKSDYSLFGLNQQQYKDSSLGFNNNNPHPHVITPYSGNGVLGCYYYYPFTNAQLKELERQAMIYKYMIASIPVPFDLLVSSSSSPSSASPCNNKNMAGDLEPGRCRRTDGKKWRCSREVVSNHKYCERHLHRGRPRSRKHVEPPYSRPNNNGGTEKNRVVPQKLSISFTKDKVTEPREFSSSLSNYREPRGSNMFPVSATSEQERKYLNFIDVWSDGVRSCEKQSSTSSPVSSSANGNLSLYSLDLSMGGNSLMGHDQMGLIQMGLGVTGSGREDLHGYGPYGVSSSLEEMSSWLAPTSATPGGPLAEILRPNPNLAFSGHIESHSLTETPTPTPTPSSSPSRAMKKMTGSVSDESSQL</sequence>
<accession>A0A6D2IU57</accession>
<dbReference type="GO" id="GO:0005524">
    <property type="term" value="F:ATP binding"/>
    <property type="evidence" value="ECO:0007669"/>
    <property type="project" value="UniProtKB-UniRule"/>
</dbReference>
<dbReference type="InterPro" id="IPR031137">
    <property type="entry name" value="GRF"/>
</dbReference>
<dbReference type="Pfam" id="PF08879">
    <property type="entry name" value="WRC"/>
    <property type="match status" value="1"/>
</dbReference>
<dbReference type="EMBL" id="CACVBM020001126">
    <property type="protein sequence ID" value="CAA7032697.1"/>
    <property type="molecule type" value="Genomic_DNA"/>
</dbReference>
<dbReference type="OrthoDB" id="1927209at2759"/>
<feature type="domain" description="QLQ" evidence="7">
    <location>
        <begin position="61"/>
        <end position="96"/>
    </location>
</feature>
<comment type="similarity">
    <text evidence="2 5">Belongs to the GRF family.</text>
</comment>
<keyword evidence="5" id="KW-0805">Transcription regulation</keyword>
<comment type="function">
    <text evidence="5">Transcription activator.</text>
</comment>
<dbReference type="AlphaFoldDB" id="A0A6D2IU57"/>
<evidence type="ECO:0000259" key="8">
    <source>
        <dbReference type="PROSITE" id="PS51667"/>
    </source>
</evidence>
<keyword evidence="3 4" id="KW-0539">Nucleus</keyword>
<evidence type="ECO:0000256" key="5">
    <source>
        <dbReference type="RuleBase" id="RU367127"/>
    </source>
</evidence>
<keyword evidence="10" id="KW-1185">Reference proteome</keyword>
<evidence type="ECO:0000256" key="6">
    <source>
        <dbReference type="SAM" id="MobiDB-lite"/>
    </source>
</evidence>
<feature type="compositionally biased region" description="Polar residues" evidence="6">
    <location>
        <begin position="363"/>
        <end position="372"/>
    </location>
</feature>
<dbReference type="Proteomes" id="UP000467841">
    <property type="component" value="Unassembled WGS sequence"/>
</dbReference>
<evidence type="ECO:0000313" key="10">
    <source>
        <dbReference type="Proteomes" id="UP000467841"/>
    </source>
</evidence>
<keyword evidence="5" id="KW-0010">Activator</keyword>
<proteinExistence type="inferred from homology"/>
<feature type="short sequence motif" description="Bipartite nuclear localization signal" evidence="4">
    <location>
        <begin position="117"/>
        <end position="127"/>
    </location>
</feature>
<dbReference type="GO" id="GO:0006355">
    <property type="term" value="P:regulation of DNA-templated transcription"/>
    <property type="evidence" value="ECO:0007669"/>
    <property type="project" value="InterPro"/>
</dbReference>
<reference evidence="9" key="1">
    <citation type="submission" date="2020-01" db="EMBL/GenBank/DDBJ databases">
        <authorList>
            <person name="Mishra B."/>
        </authorList>
    </citation>
    <scope>NUCLEOTIDE SEQUENCE [LARGE SCALE GENOMIC DNA]</scope>
</reference>
<dbReference type="PROSITE" id="PS51666">
    <property type="entry name" value="QLQ"/>
    <property type="match status" value="1"/>
</dbReference>
<evidence type="ECO:0000256" key="1">
    <source>
        <dbReference type="ARBA" id="ARBA00004123"/>
    </source>
</evidence>
<comment type="subcellular location">
    <subcellularLocation>
        <location evidence="1 4 5">Nucleus</location>
    </subcellularLocation>
</comment>
<dbReference type="PANTHER" id="PTHR31602:SF101">
    <property type="entry name" value="GROWTH-REGULATING FACTOR 7"/>
    <property type="match status" value="1"/>
</dbReference>
<feature type="region of interest" description="Disordered" evidence="6">
    <location>
        <begin position="143"/>
        <end position="171"/>
    </location>
</feature>
<evidence type="ECO:0000256" key="2">
    <source>
        <dbReference type="ARBA" id="ARBA00008122"/>
    </source>
</evidence>
<comment type="caution">
    <text evidence="9">The sequence shown here is derived from an EMBL/GenBank/DDBJ whole genome shotgun (WGS) entry which is preliminary data.</text>
</comment>
<comment type="domain">
    <text evidence="5">The QLQ domain and WRC domain may be involved in protein-protein interaction and DNA-binding, respectively.</text>
</comment>
<feature type="short sequence motif" description="Bipartite nuclear localization signal" evidence="4">
    <location>
        <begin position="145"/>
        <end position="152"/>
    </location>
</feature>
<evidence type="ECO:0000259" key="7">
    <source>
        <dbReference type="PROSITE" id="PS51666"/>
    </source>
</evidence>
<name>A0A6D2IU57_9BRAS</name>